<dbReference type="STRING" id="675824.A0A1E3Q568"/>
<dbReference type="CDD" id="cd04301">
    <property type="entry name" value="NAT_SF"/>
    <property type="match status" value="1"/>
</dbReference>
<proteinExistence type="predicted"/>
<evidence type="ECO:0000313" key="2">
    <source>
        <dbReference type="EMBL" id="ODQ72849.1"/>
    </source>
</evidence>
<dbReference type="AlphaFoldDB" id="A0A1E3Q568"/>
<dbReference type="Pfam" id="PF18014">
    <property type="entry name" value="Acetyltransf_18"/>
    <property type="match status" value="1"/>
</dbReference>
<dbReference type="EMBL" id="KV454294">
    <property type="protein sequence ID" value="ODQ72849.1"/>
    <property type="molecule type" value="Genomic_DNA"/>
</dbReference>
<dbReference type="OrthoDB" id="5771378at2759"/>
<dbReference type="Proteomes" id="UP000094385">
    <property type="component" value="Unassembled WGS sequence"/>
</dbReference>
<dbReference type="PROSITE" id="PS51186">
    <property type="entry name" value="GNAT"/>
    <property type="match status" value="1"/>
</dbReference>
<protein>
    <recommendedName>
        <fullName evidence="1">N-acetyltransferase domain-containing protein</fullName>
    </recommendedName>
</protein>
<reference evidence="2 3" key="1">
    <citation type="journal article" date="2016" name="Proc. Natl. Acad. Sci. U.S.A.">
        <title>Comparative genomics of biotechnologically important yeasts.</title>
        <authorList>
            <person name="Riley R."/>
            <person name="Haridas S."/>
            <person name="Wolfe K.H."/>
            <person name="Lopes M.R."/>
            <person name="Hittinger C.T."/>
            <person name="Goeker M."/>
            <person name="Salamov A.A."/>
            <person name="Wisecaver J.H."/>
            <person name="Long T.M."/>
            <person name="Calvey C.H."/>
            <person name="Aerts A.L."/>
            <person name="Barry K.W."/>
            <person name="Choi C."/>
            <person name="Clum A."/>
            <person name="Coughlan A.Y."/>
            <person name="Deshpande S."/>
            <person name="Douglass A.P."/>
            <person name="Hanson S.J."/>
            <person name="Klenk H.-P."/>
            <person name="LaButti K.M."/>
            <person name="Lapidus A."/>
            <person name="Lindquist E.A."/>
            <person name="Lipzen A.M."/>
            <person name="Meier-Kolthoff J.P."/>
            <person name="Ohm R.A."/>
            <person name="Otillar R.P."/>
            <person name="Pangilinan J.L."/>
            <person name="Peng Y."/>
            <person name="Rokas A."/>
            <person name="Rosa C.A."/>
            <person name="Scheuner C."/>
            <person name="Sibirny A.A."/>
            <person name="Slot J.C."/>
            <person name="Stielow J.B."/>
            <person name="Sun H."/>
            <person name="Kurtzman C.P."/>
            <person name="Blackwell M."/>
            <person name="Grigoriev I.V."/>
            <person name="Jeffries T.W."/>
        </authorList>
    </citation>
    <scope>NUCLEOTIDE SEQUENCE [LARGE SCALE GENOMIC DNA]</scope>
    <source>
        <strain evidence="2 3">NRRL Y-11557</strain>
    </source>
</reference>
<dbReference type="Pfam" id="PF00583">
    <property type="entry name" value="Acetyltransf_1"/>
    <property type="match status" value="1"/>
</dbReference>
<dbReference type="GO" id="GO:0016747">
    <property type="term" value="F:acyltransferase activity, transferring groups other than amino-acyl groups"/>
    <property type="evidence" value="ECO:0007669"/>
    <property type="project" value="InterPro"/>
</dbReference>
<evidence type="ECO:0000313" key="3">
    <source>
        <dbReference type="Proteomes" id="UP000094385"/>
    </source>
</evidence>
<dbReference type="InterPro" id="IPR000182">
    <property type="entry name" value="GNAT_dom"/>
</dbReference>
<sequence length="303" mass="32772">MARDPAVTAAVRFQPAASQDFKMSPAAELRPMTIADVHGCHRLSQSVSWPHRAEDWEFVIRLGRGLVFIENGNAVASGLWWPHGERHATLGMIIVDPNRQGSGIGKHLMTGLLDQLGERSQILHATAPGEPLYGKLGFVAAGSVRQYQGEAINVPAPTLSKRQRLRPTTPADLPILLELDRQATGLPRQDTLAALLALGEGVVLEQDGEPVGFSILRPFGRGQVVGPAVASSAEEARMLIQHWLHTEDGRFLRIDVPGGTGLDDWLVEHGLAFTDYATMMVRGDKPAAFGPARLFALINQALG</sequence>
<dbReference type="Gene3D" id="3.40.630.30">
    <property type="match status" value="1"/>
</dbReference>
<dbReference type="PANTHER" id="PTHR47237">
    <property type="entry name" value="SLL0310 PROTEIN"/>
    <property type="match status" value="1"/>
</dbReference>
<accession>A0A1E3Q568</accession>
<keyword evidence="3" id="KW-1185">Reference proteome</keyword>
<dbReference type="InterPro" id="IPR016181">
    <property type="entry name" value="Acyl_CoA_acyltransferase"/>
</dbReference>
<dbReference type="InterPro" id="IPR052729">
    <property type="entry name" value="Acyl/Acetyltrans_Enzymes"/>
</dbReference>
<dbReference type="Gene3D" id="3.40.630.90">
    <property type="match status" value="1"/>
</dbReference>
<organism evidence="2 3">
    <name type="scientific">Lipomyces starkeyi NRRL Y-11557</name>
    <dbReference type="NCBI Taxonomy" id="675824"/>
    <lineage>
        <taxon>Eukaryota</taxon>
        <taxon>Fungi</taxon>
        <taxon>Dikarya</taxon>
        <taxon>Ascomycota</taxon>
        <taxon>Saccharomycotina</taxon>
        <taxon>Lipomycetes</taxon>
        <taxon>Lipomycetales</taxon>
        <taxon>Lipomycetaceae</taxon>
        <taxon>Lipomyces</taxon>
    </lineage>
</organism>
<feature type="domain" description="N-acetyltransferase" evidence="1">
    <location>
        <begin position="27"/>
        <end position="166"/>
    </location>
</feature>
<dbReference type="PANTHER" id="PTHR47237:SF2">
    <property type="entry name" value="BLL4206 PROTEIN"/>
    <property type="match status" value="1"/>
</dbReference>
<gene>
    <name evidence="2" type="ORF">LIPSTDRAFT_71110</name>
</gene>
<dbReference type="SUPFAM" id="SSF55729">
    <property type="entry name" value="Acyl-CoA N-acyltransferases (Nat)"/>
    <property type="match status" value="1"/>
</dbReference>
<name>A0A1E3Q568_LIPST</name>
<dbReference type="InterPro" id="IPR041496">
    <property type="entry name" value="YitH/HolE_GNAT"/>
</dbReference>
<evidence type="ECO:0000259" key="1">
    <source>
        <dbReference type="PROSITE" id="PS51186"/>
    </source>
</evidence>